<dbReference type="Gene3D" id="3.40.1190.20">
    <property type="match status" value="1"/>
</dbReference>
<keyword evidence="4" id="KW-0418">Kinase</keyword>
<dbReference type="PIRSF" id="PIRSF000535">
    <property type="entry name" value="1PFK/6PFK/LacC"/>
    <property type="match status" value="1"/>
</dbReference>
<reference evidence="8" key="1">
    <citation type="submission" date="2022-06" db="EMBL/GenBank/DDBJ databases">
        <title>Amycolatopsis iheyaensis sp. nov., a new species of the genus Amycolatopsis isolated from soil in Iheya island, Japan.</title>
        <authorList>
            <person name="Ngamcharungchit C."/>
            <person name="Kanto H."/>
            <person name="Take A."/>
            <person name="Intra B."/>
            <person name="Matsumoto A."/>
            <person name="Panbangred W."/>
            <person name="Inahashi Y."/>
        </authorList>
    </citation>
    <scope>NUCLEOTIDE SEQUENCE</scope>
    <source>
        <strain evidence="8">OK19-0408</strain>
    </source>
</reference>
<evidence type="ECO:0000256" key="2">
    <source>
        <dbReference type="ARBA" id="ARBA00022679"/>
    </source>
</evidence>
<organism evidence="8 9">
    <name type="scientific">Amycolatopsis iheyensis</name>
    <dbReference type="NCBI Taxonomy" id="2945988"/>
    <lineage>
        <taxon>Bacteria</taxon>
        <taxon>Bacillati</taxon>
        <taxon>Actinomycetota</taxon>
        <taxon>Actinomycetes</taxon>
        <taxon>Pseudonocardiales</taxon>
        <taxon>Pseudonocardiaceae</taxon>
        <taxon>Amycolatopsis</taxon>
    </lineage>
</organism>
<gene>
    <name evidence="8" type="ORF">M8542_46960</name>
</gene>
<comment type="caution">
    <text evidence="8">The sequence shown here is derived from an EMBL/GenBank/DDBJ whole genome shotgun (WGS) entry which is preliminary data.</text>
</comment>
<keyword evidence="3" id="KW-0547">Nucleotide-binding</keyword>
<dbReference type="GO" id="GO:0005524">
    <property type="term" value="F:ATP binding"/>
    <property type="evidence" value="ECO:0007669"/>
    <property type="project" value="UniProtKB-KW"/>
</dbReference>
<dbReference type="InterPro" id="IPR011611">
    <property type="entry name" value="PfkB_dom"/>
</dbReference>
<dbReference type="RefSeq" id="WP_257926936.1">
    <property type="nucleotide sequence ID" value="NZ_JAMXQV010000044.1"/>
</dbReference>
<evidence type="ECO:0000313" key="9">
    <source>
        <dbReference type="Proteomes" id="UP001144096"/>
    </source>
</evidence>
<dbReference type="PROSITE" id="PS00583">
    <property type="entry name" value="PFKB_KINASES_1"/>
    <property type="match status" value="1"/>
</dbReference>
<evidence type="ECO:0000256" key="4">
    <source>
        <dbReference type="ARBA" id="ARBA00022777"/>
    </source>
</evidence>
<feature type="domain" description="Carbohydrate kinase PfkB" evidence="7">
    <location>
        <begin position="10"/>
        <end position="283"/>
    </location>
</feature>
<evidence type="ECO:0000256" key="5">
    <source>
        <dbReference type="ARBA" id="ARBA00022840"/>
    </source>
</evidence>
<proteinExistence type="inferred from homology"/>
<dbReference type="NCBIfam" id="TIGR03168">
    <property type="entry name" value="1-PFK"/>
    <property type="match status" value="1"/>
</dbReference>
<evidence type="ECO:0000259" key="7">
    <source>
        <dbReference type="Pfam" id="PF00294"/>
    </source>
</evidence>
<accession>A0A9X2SPP3</accession>
<dbReference type="CDD" id="cd01164">
    <property type="entry name" value="FruK_PfkB_like"/>
    <property type="match status" value="1"/>
</dbReference>
<dbReference type="InterPro" id="IPR017583">
    <property type="entry name" value="Tagatose/fructose_Pkinase"/>
</dbReference>
<protein>
    <submittedName>
        <fullName evidence="8">1-phosphofructokinase family hexose kinase</fullName>
    </submittedName>
</protein>
<name>A0A9X2SPP3_9PSEU</name>
<dbReference type="PANTHER" id="PTHR46566">
    <property type="entry name" value="1-PHOSPHOFRUCTOKINASE-RELATED"/>
    <property type="match status" value="1"/>
</dbReference>
<evidence type="ECO:0000256" key="1">
    <source>
        <dbReference type="ARBA" id="ARBA00010688"/>
    </source>
</evidence>
<dbReference type="GO" id="GO:0005829">
    <property type="term" value="C:cytosol"/>
    <property type="evidence" value="ECO:0007669"/>
    <property type="project" value="TreeGrafter"/>
</dbReference>
<dbReference type="PROSITE" id="PS00584">
    <property type="entry name" value="PFKB_KINASES_2"/>
    <property type="match status" value="1"/>
</dbReference>
<dbReference type="SUPFAM" id="SSF53613">
    <property type="entry name" value="Ribokinase-like"/>
    <property type="match status" value="1"/>
</dbReference>
<keyword evidence="9" id="KW-1185">Reference proteome</keyword>
<dbReference type="InterPro" id="IPR029056">
    <property type="entry name" value="Ribokinase-like"/>
</dbReference>
<dbReference type="AlphaFoldDB" id="A0A9X2SPP3"/>
<dbReference type="PANTHER" id="PTHR46566:SF5">
    <property type="entry name" value="1-PHOSPHOFRUCTOKINASE"/>
    <property type="match status" value="1"/>
</dbReference>
<comment type="similarity">
    <text evidence="1">Belongs to the carbohydrate kinase PfkB family.</text>
</comment>
<keyword evidence="5" id="KW-0067">ATP-binding</keyword>
<keyword evidence="2 6" id="KW-0808">Transferase</keyword>
<dbReference type="Proteomes" id="UP001144096">
    <property type="component" value="Unassembled WGS sequence"/>
</dbReference>
<sequence length="310" mass="31114">MIVTVTPNTALDVTYTVDELRPGAVHRAREVRHRAGGKGVNVARVLHALGVDVRAVVTAGGATGTAVAADLAAAGLAADVVPIAGETRRTTTILGSGGATLLNEPGPELGSAEWTALAAAVARSRPEVLVCSGSLPPGAPADAYGRLLASCPSGSGPPATWLSILDTSGPALLTGLAGKPTVVKPNIEELREVTGLEDPVAAATELRRAGAGAVVVSLGAEGLLAVTPAGTWQATPSTALTGNSTGAGDAVVAALALGLSRREPWPELLRRAVALSGAAVLGPLAGDVDLAHYHRERELVAVRAQPERES</sequence>
<evidence type="ECO:0000256" key="6">
    <source>
        <dbReference type="PIRNR" id="PIRNR000535"/>
    </source>
</evidence>
<evidence type="ECO:0000313" key="8">
    <source>
        <dbReference type="EMBL" id="MCR6490372.1"/>
    </source>
</evidence>
<dbReference type="InterPro" id="IPR002173">
    <property type="entry name" value="Carboh/pur_kinase_PfkB_CS"/>
</dbReference>
<dbReference type="Pfam" id="PF00294">
    <property type="entry name" value="PfkB"/>
    <property type="match status" value="1"/>
</dbReference>
<dbReference type="GO" id="GO:0008443">
    <property type="term" value="F:phosphofructokinase activity"/>
    <property type="evidence" value="ECO:0007669"/>
    <property type="project" value="TreeGrafter"/>
</dbReference>
<dbReference type="EMBL" id="JAMXQV010000044">
    <property type="protein sequence ID" value="MCR6490372.1"/>
    <property type="molecule type" value="Genomic_DNA"/>
</dbReference>
<evidence type="ECO:0000256" key="3">
    <source>
        <dbReference type="ARBA" id="ARBA00022741"/>
    </source>
</evidence>